<evidence type="ECO:0000313" key="2">
    <source>
        <dbReference type="Proteomes" id="UP000000493"/>
    </source>
</evidence>
<dbReference type="Proteomes" id="UP000000493">
    <property type="component" value="Chromosome"/>
</dbReference>
<accession>A0A7U3ZI94</accession>
<dbReference type="EMBL" id="CP002859">
    <property type="protein sequence ID" value="AEI47678.1"/>
    <property type="molecule type" value="Genomic_DNA"/>
</dbReference>
<dbReference type="RefSeq" id="WP_013926997.1">
    <property type="nucleotide sequence ID" value="NC_015703.1"/>
</dbReference>
<keyword evidence="2" id="KW-1185">Reference proteome</keyword>
<proteinExistence type="predicted"/>
<sequence>MKKLFLLIFLIAGKINAQNKLSTENSVRQRIIKPGVKITADDIQNAFNRVIAFSDSIKNRNTHYGVQDVNTIISYNVEKYSEKLGQYVSSTGTNINAGTKFVCFAATQNDSIWVSSVTNGSAVHLARFFGANNNYIGQQDVGIDGVDLVWAERKLNIPSGTTRIVINCRSDKNVIIKRRSVGFNALASPQNYQLVNVPVVSGFYMGKTGSETKNSTRKYCLFGVNPGDRLRITSNISGDPIALVVYKDSIGNYVSHDQVGTNGVTSAFTNYETTVPSRASIAYVNGGAAADIMLIERSSNRQPTQWEGYYVLWLGTSIPEGGYYPFAAPALLGAAGINRAKGSSVVRIANSSGTITGIPYENYLYSLGHTISEKISIINNWSTIRSSLAGTTPASLSPADTSLIIGCSYQKRLLPYLDGTLPMPSLFVLDHGRNDNFGSDNDSLWTKTPISSQRLNRNTFMGATNVLIELIYRYNPRARIVIISHNTNKGSWARVVNGQRLLAEYWNLPFLDLSQKLGWSDQLAPGSQSLWASSPWSLYTFGQNTSLDMSLYRIWNPDGTHLYTSWSRQLVTNVCFEFLRGLY</sequence>
<dbReference type="InterPro" id="IPR036514">
    <property type="entry name" value="SGNH_hydro_sf"/>
</dbReference>
<gene>
    <name evidence="1" type="ordered locus">Runsl_1251</name>
</gene>
<name>A0A7U3ZI94_RUNSL</name>
<protein>
    <submittedName>
        <fullName evidence="1">Uncharacterized protein</fullName>
    </submittedName>
</protein>
<reference evidence="1 2" key="2">
    <citation type="journal article" date="2012" name="Stand. Genomic Sci.">
        <title>Complete genome sequence of the aquatic bacterium Runella slithyformis type strain (LSU 4(T)).</title>
        <authorList>
            <person name="Copeland A."/>
            <person name="Zhang X."/>
            <person name="Misra M."/>
            <person name="Lapidus A."/>
            <person name="Nolan M."/>
            <person name="Lucas S."/>
            <person name="Deshpande S."/>
            <person name="Cheng J.F."/>
            <person name="Tapia R."/>
            <person name="Goodwin L.A."/>
            <person name="Pitluck S."/>
            <person name="Liolios K."/>
            <person name="Pagani I."/>
            <person name="Ivanova N."/>
            <person name="Mikhailova N."/>
            <person name="Pati A."/>
            <person name="Chen A."/>
            <person name="Palaniappan K."/>
            <person name="Land M."/>
            <person name="Hauser L."/>
            <person name="Pan C."/>
            <person name="Jeffries C.D."/>
            <person name="Detter J.C."/>
            <person name="Brambilla E.M."/>
            <person name="Rohde M."/>
            <person name="Djao O.D."/>
            <person name="Goker M."/>
            <person name="Sikorski J."/>
            <person name="Tindall B.J."/>
            <person name="Woyke T."/>
            <person name="Bristow J."/>
            <person name="Eisen J.A."/>
            <person name="Markowitz V."/>
            <person name="Hugenholtz P."/>
            <person name="Kyrpides N.C."/>
            <person name="Klenk H.P."/>
            <person name="Mavromatis K."/>
        </authorList>
    </citation>
    <scope>NUCLEOTIDE SEQUENCE [LARGE SCALE GENOMIC DNA]</scope>
    <source>
        <strain evidence="2">ATCC 29530 / DSM 19594 / LMG 11500 / NCIMB 11436 / LSU 4</strain>
    </source>
</reference>
<evidence type="ECO:0000313" key="1">
    <source>
        <dbReference type="EMBL" id="AEI47678.1"/>
    </source>
</evidence>
<dbReference type="AlphaFoldDB" id="A0A7U3ZI94"/>
<dbReference type="GO" id="GO:0016788">
    <property type="term" value="F:hydrolase activity, acting on ester bonds"/>
    <property type="evidence" value="ECO:0007669"/>
    <property type="project" value="UniProtKB-ARBA"/>
</dbReference>
<dbReference type="KEGG" id="rsi:Runsl_1251"/>
<organism evidence="1 2">
    <name type="scientific">Runella slithyformis (strain ATCC 29530 / DSM 19594 / LMG 11500 / NCIMB 11436 / LSU 4)</name>
    <dbReference type="NCBI Taxonomy" id="761193"/>
    <lineage>
        <taxon>Bacteria</taxon>
        <taxon>Pseudomonadati</taxon>
        <taxon>Bacteroidota</taxon>
        <taxon>Cytophagia</taxon>
        <taxon>Cytophagales</taxon>
        <taxon>Spirosomataceae</taxon>
        <taxon>Runella</taxon>
    </lineage>
</organism>
<dbReference type="SUPFAM" id="SSF52266">
    <property type="entry name" value="SGNH hydrolase"/>
    <property type="match status" value="1"/>
</dbReference>
<reference evidence="2" key="1">
    <citation type="submission" date="2011-06" db="EMBL/GenBank/DDBJ databases">
        <title>The complete genome of chromosome of Runella slithyformis DSM 19594.</title>
        <authorList>
            <consortium name="US DOE Joint Genome Institute (JGI-PGF)"/>
            <person name="Lucas S."/>
            <person name="Han J."/>
            <person name="Lapidus A."/>
            <person name="Bruce D."/>
            <person name="Goodwin L."/>
            <person name="Pitluck S."/>
            <person name="Peters L."/>
            <person name="Kyrpides N."/>
            <person name="Mavromatis K."/>
            <person name="Ivanova N."/>
            <person name="Ovchinnikova G."/>
            <person name="Zhang X."/>
            <person name="Misra M."/>
            <person name="Detter J.C."/>
            <person name="Tapia R."/>
            <person name="Han C."/>
            <person name="Land M."/>
            <person name="Hauser L."/>
            <person name="Markowitz V."/>
            <person name="Cheng J.-F."/>
            <person name="Hugenholtz P."/>
            <person name="Woyke T."/>
            <person name="Wu D."/>
            <person name="Tindall B."/>
            <person name="Faehrich R."/>
            <person name="Brambilla E."/>
            <person name="Klenk H.-P."/>
            <person name="Eisen J.A."/>
        </authorList>
    </citation>
    <scope>NUCLEOTIDE SEQUENCE [LARGE SCALE GENOMIC DNA]</scope>
    <source>
        <strain evidence="2">ATCC 29530 / DSM 19594 / LMG 11500 / NCIMB 11436 / LSU 4</strain>
    </source>
</reference>
<dbReference type="Gene3D" id="3.40.50.1110">
    <property type="entry name" value="SGNH hydrolase"/>
    <property type="match status" value="1"/>
</dbReference>